<feature type="transmembrane region" description="Helical" evidence="2">
    <location>
        <begin position="406"/>
        <end position="427"/>
    </location>
</feature>
<feature type="transmembrane region" description="Helical" evidence="2">
    <location>
        <begin position="1363"/>
        <end position="1382"/>
    </location>
</feature>
<keyword evidence="2" id="KW-0472">Membrane</keyword>
<proteinExistence type="predicted"/>
<feature type="transmembrane region" description="Helical" evidence="2">
    <location>
        <begin position="498"/>
        <end position="519"/>
    </location>
</feature>
<feature type="transmembrane region" description="Helical" evidence="2">
    <location>
        <begin position="103"/>
        <end position="123"/>
    </location>
</feature>
<feature type="transmembrane region" description="Helical" evidence="2">
    <location>
        <begin position="1042"/>
        <end position="1062"/>
    </location>
</feature>
<feature type="transmembrane region" description="Helical" evidence="2">
    <location>
        <begin position="1388"/>
        <end position="1408"/>
    </location>
</feature>
<sequence length="1430" mass="159457">MSSPHHPSIKIEIATQADRPEILTGLEAWLQLGLIDDLQVRRLCRQHFTCPLPEVVTPPQPLEAVSPPPRSRPSKPVKPTVATAPKPSILAQMVQSLMAELSVRWLLFLGVFLVVVSSGVLAASQWERFPAVGQYGVLWGYTIVFWLISLWADRQANLRLTAQTLRLATLLLIPVNFWAMDTFGLWQSPWNWGAIAIASASLVGISLQLLPPTPFGHLGLSLLHWGWAIPQWPGVAVYLGVGGTALSSFLPRRETPLDGDRNASGRLPIKKAFLVIYALLILLGRAVFVAQWDIRYLGLAIALCGFLLIRVERQPPAERPLPHLGIWNWEAVGGVFILLGWVVTVGDISLQAFAVSGLAAWFFATRLVTTWRRRDLFLLWVTGLQACFLLWRILPDPLQNRIIELTSYPEALWGIALLPYLALNVWGCAQLDRQQQTRLVNFGEGLTLILGLILTLVSSWVATLQAMNLFGSTLILYSVTQRYLATPTSPARQQRGETLVYLTHITGLLTLFSGINAAFPNLPSQTWLIVTLGLMLAEWAFSTFGEGGVWRASAWHLGLGLAVLTYLSTSTLCQQEASFTHCLLWGVAPIGLTMVASFNRLRTQAASQYSTIAIILAQLLTLEEPRLRLVSLGLGFGLMLVNTQYLQALYAGAIAVGLGLGFLGAFLAEGWVSSISAWMVTLSFILTGLWLLYGYLAQGYRIARRLPRSIYTLAVDGWAIALCPSLLTLLIILPRQALPDWGEINPTLLGVAAMVTMGITAYRSWQLPRSPLFLYASILVCGVAQVPLFFPVSLRIAGFAIATLLVSIQARYLRNTLAATISVGFSLGFVATLLWEAPFVRQWDWLIVGAIAILILGILHQFLIRHSTPIPQAYAKAAQIWQIALLTVLLAIATLHSWGIYSDIFAHLFSPNSRTIAALALLLVGMMLLYWRSPAAWHIYSVGWTLELLTVQILGFVGQSVLAIAIANIILGLLIQALASWWYHRHPEHPLFPSLHILPLIYAGLGAILRWGSITAWTGFTTLGIALIVISLGRRRRKFKPFVYLGMVGISVGAYELLLYQLAQQPGGNLGDGLVAIAALGTTILYLYRLLSPWLRVALTLSEAELRTATHAHWIWSSLILWIASFYPIEATLMLGFGTGAFLVQYALFQGRNHPHLKWGETWVYFGFLEALALRIYWLSTPLAQLLAGPLVPWKVAIASLFAYFLYILPWQNWGWSNRPWKLAATLVPLIGIVENPAQFYPISLLIAVIFYLFLAWDNQQIRYTYISTLLLLWISWRYFATLSLTHPIWYIVPLGCCILYIAQVDPRLNQPTYRPLRHFIRLLGSSLICFTALFTQPGGGITPGILSLLAIFAGLSLRVRAFLLVGTLTFILHIFYQLVILIFDYSFIKWVVGLAVGISLIWIAYNFETRREQINQFLQHWLSQWQSWE</sequence>
<reference evidence="3" key="1">
    <citation type="submission" date="2016-09" db="EMBL/GenBank/DDBJ databases">
        <title>Draft genome of thermotolerant cyanobacterium Desertifilum sp. strain IPPAS B-1220.</title>
        <authorList>
            <person name="Sinetova M.A."/>
            <person name="Bolakhan K."/>
            <person name="Zayadan B.K."/>
            <person name="Mironov K.S."/>
            <person name="Ustinova V."/>
            <person name="Kupriyanova E.V."/>
            <person name="Sidorov R.A."/>
            <person name="Skrypnik A.N."/>
            <person name="Gogoleva N.E."/>
            <person name="Gogolev Y.V."/>
            <person name="Los D.A."/>
        </authorList>
    </citation>
    <scope>NUCLEOTIDE SEQUENCE [LARGE SCALE GENOMIC DNA]</scope>
    <source>
        <strain evidence="3">IPPAS B-1220</strain>
    </source>
</reference>
<feature type="transmembrane region" description="Helical" evidence="2">
    <location>
        <begin position="1341"/>
        <end position="1358"/>
    </location>
</feature>
<feature type="transmembrane region" description="Helical" evidence="2">
    <location>
        <begin position="913"/>
        <end position="931"/>
    </location>
</feature>
<feature type="transmembrane region" description="Helical" evidence="2">
    <location>
        <begin position="1264"/>
        <end position="1281"/>
    </location>
</feature>
<feature type="transmembrane region" description="Helical" evidence="2">
    <location>
        <begin position="1239"/>
        <end position="1257"/>
    </location>
</feature>
<feature type="transmembrane region" description="Helical" evidence="2">
    <location>
        <begin position="192"/>
        <end position="211"/>
    </location>
</feature>
<dbReference type="RefSeq" id="WP_069966233.1">
    <property type="nucleotide sequence ID" value="NZ_CM124774.1"/>
</dbReference>
<feature type="transmembrane region" description="Helical" evidence="2">
    <location>
        <begin position="294"/>
        <end position="312"/>
    </location>
</feature>
<feature type="transmembrane region" description="Helical" evidence="2">
    <location>
        <begin position="883"/>
        <end position="901"/>
    </location>
</feature>
<feature type="transmembrane region" description="Helical" evidence="2">
    <location>
        <begin position="1163"/>
        <end position="1180"/>
    </location>
</feature>
<feature type="transmembrane region" description="Helical" evidence="2">
    <location>
        <begin position="1014"/>
        <end position="1033"/>
    </location>
</feature>
<feature type="transmembrane region" description="Helical" evidence="2">
    <location>
        <begin position="648"/>
        <end position="668"/>
    </location>
</feature>
<name>A0A1E5QN16_9CYAN</name>
<evidence type="ECO:0000256" key="2">
    <source>
        <dbReference type="SAM" id="Phobius"/>
    </source>
</evidence>
<feature type="transmembrane region" description="Helical" evidence="2">
    <location>
        <begin position="135"/>
        <end position="152"/>
    </location>
</feature>
<feature type="transmembrane region" description="Helical" evidence="2">
    <location>
        <begin position="744"/>
        <end position="765"/>
    </location>
</feature>
<feature type="transmembrane region" description="Helical" evidence="2">
    <location>
        <begin position="709"/>
        <end position="732"/>
    </location>
</feature>
<feature type="transmembrane region" description="Helical" evidence="2">
    <location>
        <begin position="439"/>
        <end position="461"/>
    </location>
</feature>
<keyword evidence="2" id="KW-1133">Transmembrane helix</keyword>
<organism evidence="3">
    <name type="scientific">Desertifilum tharense IPPAS B-1220</name>
    <dbReference type="NCBI Taxonomy" id="1781255"/>
    <lineage>
        <taxon>Bacteria</taxon>
        <taxon>Bacillati</taxon>
        <taxon>Cyanobacteriota</taxon>
        <taxon>Cyanophyceae</taxon>
        <taxon>Desertifilales</taxon>
        <taxon>Desertifilaceae</taxon>
        <taxon>Desertifilum</taxon>
    </lineage>
</organism>
<feature type="transmembrane region" description="Helical" evidence="2">
    <location>
        <begin position="820"/>
        <end position="839"/>
    </location>
</feature>
<feature type="transmembrane region" description="Helical" evidence="2">
    <location>
        <begin position="272"/>
        <end position="288"/>
    </location>
</feature>
<gene>
    <name evidence="3" type="ORF">BH720_05820</name>
</gene>
<evidence type="ECO:0000313" key="3">
    <source>
        <dbReference type="EMBL" id="OEJ76075.1"/>
    </source>
</evidence>
<feature type="transmembrane region" description="Helical" evidence="2">
    <location>
        <begin position="231"/>
        <end position="251"/>
    </location>
</feature>
<feature type="transmembrane region" description="Helical" evidence="2">
    <location>
        <begin position="376"/>
        <end position="394"/>
    </location>
</feature>
<feature type="transmembrane region" description="Helical" evidence="2">
    <location>
        <begin position="525"/>
        <end position="542"/>
    </location>
</feature>
<feature type="transmembrane region" description="Helical" evidence="2">
    <location>
        <begin position="324"/>
        <end position="342"/>
    </location>
</feature>
<feature type="transmembrane region" description="Helical" evidence="2">
    <location>
        <begin position="674"/>
        <end position="697"/>
    </location>
</feature>
<feature type="transmembrane region" description="Helical" evidence="2">
    <location>
        <begin position="845"/>
        <end position="863"/>
    </location>
</feature>
<feature type="transmembrane region" description="Helical" evidence="2">
    <location>
        <begin position="938"/>
        <end position="957"/>
    </location>
</feature>
<feature type="transmembrane region" description="Helical" evidence="2">
    <location>
        <begin position="578"/>
        <end position="598"/>
    </location>
</feature>
<feature type="transmembrane region" description="Helical" evidence="2">
    <location>
        <begin position="963"/>
        <end position="983"/>
    </location>
</feature>
<feature type="transmembrane region" description="Helical" evidence="2">
    <location>
        <begin position="348"/>
        <end position="364"/>
    </location>
</feature>
<comment type="caution">
    <text evidence="3">The sequence shown here is derived from an EMBL/GenBank/DDBJ whole genome shotgun (WGS) entry which is preliminary data.</text>
</comment>
<feature type="transmembrane region" description="Helical" evidence="2">
    <location>
        <begin position="1112"/>
        <end position="1143"/>
    </location>
</feature>
<accession>A0A1E5QN16</accession>
<feature type="compositionally biased region" description="Pro residues" evidence="1">
    <location>
        <begin position="59"/>
        <end position="71"/>
    </location>
</feature>
<dbReference type="STRING" id="1781255.BH720_05820"/>
<dbReference type="EMBL" id="MJGC01000041">
    <property type="protein sequence ID" value="OEJ76075.1"/>
    <property type="molecule type" value="Genomic_DNA"/>
</dbReference>
<protein>
    <recommendedName>
        <fullName evidence="4">DUF2157 domain-containing protein</fullName>
    </recommendedName>
</protein>
<feature type="transmembrane region" description="Helical" evidence="2">
    <location>
        <begin position="772"/>
        <end position="790"/>
    </location>
</feature>
<evidence type="ECO:0000256" key="1">
    <source>
        <dbReference type="SAM" id="MobiDB-lite"/>
    </source>
</evidence>
<keyword evidence="2" id="KW-0812">Transmembrane</keyword>
<feature type="transmembrane region" description="Helical" evidence="2">
    <location>
        <begin position="1074"/>
        <end position="1091"/>
    </location>
</feature>
<evidence type="ECO:0008006" key="4">
    <source>
        <dbReference type="Google" id="ProtNLM"/>
    </source>
</evidence>
<feature type="region of interest" description="Disordered" evidence="1">
    <location>
        <begin position="59"/>
        <end position="81"/>
    </location>
</feature>
<feature type="transmembrane region" description="Helical" evidence="2">
    <location>
        <begin position="1192"/>
        <end position="1211"/>
    </location>
</feature>